<comment type="similarity">
    <text evidence="1">Belongs to the UPF0312 family.</text>
</comment>
<evidence type="ECO:0000256" key="1">
    <source>
        <dbReference type="ARBA" id="ARBA00008812"/>
    </source>
</evidence>
<dbReference type="InterPro" id="IPR007372">
    <property type="entry name" value="Lipid/polyisoprenoid-bd_YceI"/>
</dbReference>
<evidence type="ECO:0000259" key="2">
    <source>
        <dbReference type="SMART" id="SM00867"/>
    </source>
</evidence>
<dbReference type="Proteomes" id="UP000652013">
    <property type="component" value="Unassembled WGS sequence"/>
</dbReference>
<dbReference type="PANTHER" id="PTHR34406:SF1">
    <property type="entry name" value="PROTEIN YCEI"/>
    <property type="match status" value="1"/>
</dbReference>
<dbReference type="RefSeq" id="WP_203937954.1">
    <property type="nucleotide sequence ID" value="NZ_BAAAGJ010000009.1"/>
</dbReference>
<feature type="domain" description="Lipid/polyisoprenoid-binding YceI-like" evidence="2">
    <location>
        <begin position="22"/>
        <end position="190"/>
    </location>
</feature>
<dbReference type="PANTHER" id="PTHR34406">
    <property type="entry name" value="PROTEIN YCEI"/>
    <property type="match status" value="1"/>
</dbReference>
<protein>
    <submittedName>
        <fullName evidence="3">Polyisoprenoid-binding protein</fullName>
    </submittedName>
</protein>
<dbReference type="Gene3D" id="2.40.128.110">
    <property type="entry name" value="Lipid/polyisoprenoid-binding, YceI-like"/>
    <property type="match status" value="1"/>
</dbReference>
<dbReference type="AlphaFoldDB" id="A0A8J4DI18"/>
<dbReference type="InterPro" id="IPR036761">
    <property type="entry name" value="TTHA0802/YceI-like_sf"/>
</dbReference>
<comment type="caution">
    <text evidence="3">The sequence shown here is derived from an EMBL/GenBank/DDBJ whole genome shotgun (WGS) entry which is preliminary data.</text>
</comment>
<dbReference type="Pfam" id="PF04264">
    <property type="entry name" value="YceI"/>
    <property type="match status" value="1"/>
</dbReference>
<accession>A0A8J4DI18</accession>
<proteinExistence type="inferred from homology"/>
<evidence type="ECO:0000313" key="4">
    <source>
        <dbReference type="Proteomes" id="UP000652013"/>
    </source>
</evidence>
<dbReference type="SMART" id="SM00867">
    <property type="entry name" value="YceI"/>
    <property type="match status" value="1"/>
</dbReference>
<name>A0A8J4DI18_9ACTN</name>
<sequence length="194" mass="21061">MSDTTAAATRTWDGLVIPAAGTYELDQAHKRVGFVARHMMVSKVRGEFADATATITVDEDPLASSVVATIQAASIQTGQKDRDAHLVSGDFLEAEKYPVLTFRSTRVKSHSGSEFVLEGELTIKDVTRVVDLEVEFEGVNRSPYGFDVFGFSASTEIDREDFGLTWNVALETGGVMVGKKVKIEIEGEAIRQAA</sequence>
<dbReference type="EMBL" id="BOOY01000014">
    <property type="protein sequence ID" value="GIJ02652.1"/>
    <property type="molecule type" value="Genomic_DNA"/>
</dbReference>
<dbReference type="SUPFAM" id="SSF101874">
    <property type="entry name" value="YceI-like"/>
    <property type="match status" value="1"/>
</dbReference>
<evidence type="ECO:0000313" key="3">
    <source>
        <dbReference type="EMBL" id="GIJ02652.1"/>
    </source>
</evidence>
<reference evidence="3" key="1">
    <citation type="submission" date="2021-01" db="EMBL/GenBank/DDBJ databases">
        <title>Whole genome shotgun sequence of Spirilliplanes yamanashiensis NBRC 15828.</title>
        <authorList>
            <person name="Komaki H."/>
            <person name="Tamura T."/>
        </authorList>
    </citation>
    <scope>NUCLEOTIDE SEQUENCE</scope>
    <source>
        <strain evidence="3">NBRC 15828</strain>
    </source>
</reference>
<keyword evidence="4" id="KW-1185">Reference proteome</keyword>
<gene>
    <name evidence="3" type="ORF">Sya03_20040</name>
</gene>
<organism evidence="3 4">
    <name type="scientific">Spirilliplanes yamanashiensis</name>
    <dbReference type="NCBI Taxonomy" id="42233"/>
    <lineage>
        <taxon>Bacteria</taxon>
        <taxon>Bacillati</taxon>
        <taxon>Actinomycetota</taxon>
        <taxon>Actinomycetes</taxon>
        <taxon>Micromonosporales</taxon>
        <taxon>Micromonosporaceae</taxon>
        <taxon>Spirilliplanes</taxon>
    </lineage>
</organism>